<keyword evidence="3" id="KW-1185">Reference proteome</keyword>
<dbReference type="RefSeq" id="WP_235294042.1">
    <property type="nucleotide sequence ID" value="NZ_BSOH01000011.1"/>
</dbReference>
<protein>
    <recommendedName>
        <fullName evidence="1">DinB-like domain-containing protein</fullName>
    </recommendedName>
</protein>
<organism evidence="2 3">
    <name type="scientific">Portibacter lacus</name>
    <dbReference type="NCBI Taxonomy" id="1099794"/>
    <lineage>
        <taxon>Bacteria</taxon>
        <taxon>Pseudomonadati</taxon>
        <taxon>Bacteroidota</taxon>
        <taxon>Saprospiria</taxon>
        <taxon>Saprospirales</taxon>
        <taxon>Haliscomenobacteraceae</taxon>
        <taxon>Portibacter</taxon>
    </lineage>
</organism>
<reference evidence="2" key="1">
    <citation type="journal article" date="2014" name="Int. J. Syst. Evol. Microbiol.">
        <title>Complete genome sequence of Corynebacterium casei LMG S-19264T (=DSM 44701T), isolated from a smear-ripened cheese.</title>
        <authorList>
            <consortium name="US DOE Joint Genome Institute (JGI-PGF)"/>
            <person name="Walter F."/>
            <person name="Albersmeier A."/>
            <person name="Kalinowski J."/>
            <person name="Ruckert C."/>
        </authorList>
    </citation>
    <scope>NUCLEOTIDE SEQUENCE</scope>
    <source>
        <strain evidence="2">NBRC 108769</strain>
    </source>
</reference>
<accession>A0AA37SPX9</accession>
<proteinExistence type="predicted"/>
<evidence type="ECO:0000313" key="3">
    <source>
        <dbReference type="Proteomes" id="UP001156666"/>
    </source>
</evidence>
<name>A0AA37SPX9_9BACT</name>
<comment type="caution">
    <text evidence="2">The sequence shown here is derived from an EMBL/GenBank/DDBJ whole genome shotgun (WGS) entry which is preliminary data.</text>
</comment>
<dbReference type="InterPro" id="IPR024775">
    <property type="entry name" value="DinB-like"/>
</dbReference>
<reference evidence="2" key="2">
    <citation type="submission" date="2023-01" db="EMBL/GenBank/DDBJ databases">
        <title>Draft genome sequence of Portibacter lacus strain NBRC 108769.</title>
        <authorList>
            <person name="Sun Q."/>
            <person name="Mori K."/>
        </authorList>
    </citation>
    <scope>NUCLEOTIDE SEQUENCE</scope>
    <source>
        <strain evidence="2">NBRC 108769</strain>
    </source>
</reference>
<dbReference type="InterPro" id="IPR034660">
    <property type="entry name" value="DinB/YfiT-like"/>
</dbReference>
<dbReference type="Gene3D" id="1.20.120.450">
    <property type="entry name" value="dinb family like domain"/>
    <property type="match status" value="1"/>
</dbReference>
<dbReference type="EMBL" id="BSOH01000011">
    <property type="protein sequence ID" value="GLR17332.1"/>
    <property type="molecule type" value="Genomic_DNA"/>
</dbReference>
<evidence type="ECO:0000259" key="1">
    <source>
        <dbReference type="Pfam" id="PF12867"/>
    </source>
</evidence>
<evidence type="ECO:0000313" key="2">
    <source>
        <dbReference type="EMBL" id="GLR17332.1"/>
    </source>
</evidence>
<sequence>MKDLKTQLQLLRITRQNTVNLIKAHNIDQLNKIPTGFSNNLIWNFGHVIVTQQLLIYGFSGIKMYTENDMVKNYRKGSKPTERVNQNEIDELLYLAGSTLDDLENDLQEELFQEYKIYTTSFNMTLTNVEEAIHFNTLHEAMHLGTCIAIKKFV</sequence>
<feature type="domain" description="DinB-like" evidence="1">
    <location>
        <begin position="11"/>
        <end position="146"/>
    </location>
</feature>
<dbReference type="AlphaFoldDB" id="A0AA37SPX9"/>
<dbReference type="Pfam" id="PF12867">
    <property type="entry name" value="DinB_2"/>
    <property type="match status" value="1"/>
</dbReference>
<dbReference type="SUPFAM" id="SSF109854">
    <property type="entry name" value="DinB/YfiT-like putative metalloenzymes"/>
    <property type="match status" value="1"/>
</dbReference>
<gene>
    <name evidence="2" type="ORF">GCM10007940_19470</name>
</gene>
<dbReference type="Proteomes" id="UP001156666">
    <property type="component" value="Unassembled WGS sequence"/>
</dbReference>